<name>A0ABR2L8D5_9EUKA</name>
<organism evidence="4 5">
    <name type="scientific">Tritrichomonas musculus</name>
    <dbReference type="NCBI Taxonomy" id="1915356"/>
    <lineage>
        <taxon>Eukaryota</taxon>
        <taxon>Metamonada</taxon>
        <taxon>Parabasalia</taxon>
        <taxon>Tritrichomonadida</taxon>
        <taxon>Tritrichomonadidae</taxon>
        <taxon>Tritrichomonas</taxon>
    </lineage>
</organism>
<evidence type="ECO:0000313" key="4">
    <source>
        <dbReference type="EMBL" id="KAK8899617.1"/>
    </source>
</evidence>
<feature type="repeat" description="WD" evidence="3">
    <location>
        <begin position="356"/>
        <end position="391"/>
    </location>
</feature>
<dbReference type="PRINTS" id="PR00320">
    <property type="entry name" value="GPROTEINBRPT"/>
</dbReference>
<feature type="repeat" description="WD" evidence="3">
    <location>
        <begin position="398"/>
        <end position="439"/>
    </location>
</feature>
<dbReference type="SMART" id="SM00320">
    <property type="entry name" value="WD40"/>
    <property type="match status" value="7"/>
</dbReference>
<dbReference type="PROSITE" id="PS00678">
    <property type="entry name" value="WD_REPEATS_1"/>
    <property type="match status" value="1"/>
</dbReference>
<dbReference type="PROSITE" id="PS50082">
    <property type="entry name" value="WD_REPEATS_2"/>
    <property type="match status" value="7"/>
</dbReference>
<comment type="caution">
    <text evidence="4">The sequence shown here is derived from an EMBL/GenBank/DDBJ whole genome shotgun (WGS) entry which is preliminary data.</text>
</comment>
<evidence type="ECO:0000256" key="3">
    <source>
        <dbReference type="PROSITE-ProRule" id="PRU00221"/>
    </source>
</evidence>
<reference evidence="4 5" key="1">
    <citation type="submission" date="2024-04" db="EMBL/GenBank/DDBJ databases">
        <title>Tritrichomonas musculus Genome.</title>
        <authorList>
            <person name="Alves-Ferreira E."/>
            <person name="Grigg M."/>
            <person name="Lorenzi H."/>
            <person name="Galac M."/>
        </authorList>
    </citation>
    <scope>NUCLEOTIDE SEQUENCE [LARGE SCALE GENOMIC DNA]</scope>
    <source>
        <strain evidence="4 5">EAF2021</strain>
    </source>
</reference>
<dbReference type="PANTHER" id="PTHR19879:SF9">
    <property type="entry name" value="TRANSCRIPTION INITIATION FACTOR TFIID SUBUNIT 5"/>
    <property type="match status" value="1"/>
</dbReference>
<dbReference type="PANTHER" id="PTHR19879">
    <property type="entry name" value="TRANSCRIPTION INITIATION FACTOR TFIID"/>
    <property type="match status" value="1"/>
</dbReference>
<feature type="repeat" description="WD" evidence="3">
    <location>
        <begin position="232"/>
        <end position="273"/>
    </location>
</feature>
<dbReference type="InterPro" id="IPR015943">
    <property type="entry name" value="WD40/YVTN_repeat-like_dom_sf"/>
</dbReference>
<protein>
    <recommendedName>
        <fullName evidence="6">WD repeat protein</fullName>
    </recommendedName>
</protein>
<gene>
    <name evidence="4" type="ORF">M9Y10_001933</name>
</gene>
<feature type="repeat" description="WD" evidence="3">
    <location>
        <begin position="455"/>
        <end position="484"/>
    </location>
</feature>
<dbReference type="CDD" id="cd00200">
    <property type="entry name" value="WD40"/>
    <property type="match status" value="1"/>
</dbReference>
<dbReference type="Gene3D" id="2.130.10.10">
    <property type="entry name" value="YVTN repeat-like/Quinoprotein amine dehydrogenase"/>
    <property type="match status" value="3"/>
</dbReference>
<sequence length="534" mass="59117">MDQKALSRPDLSSALHPNDPRIKSEILSMIVQYLEDSHYYASALNLRDEIRLQCAQDMQRGKQLTALRGSITSGDWSSIENLTGDLLANPKLLYTILRHRFYELLFQGDTTTALQFLSTRLHEYRAHEDVPGDFDRLCLLVVEAASPSQIHPMPDLEQSRTQIIKDIDKVLSKSDMPLVEEKPPPQRLVQLIKQAVTFQFGTFPPENQISSLITDFEPSVIPTKKPIQLNPSAVHNGAVKSIAFVPGSNILLSGSDDKTVCVWSAATKKCIGRLSGHNGRIWSIASSEKCAVTSSSDSTVKLWSFNDQRELATFKGHKGDVYCVDIEDGDSHLLSGGYDQSIVVWDTPTQIAATILKGHSGAVTAVQFDNSGKLVVSGGTDLTVQLWDVRSYLATIQLSPVLSEVTSLSSDKQFTHILAATKDNTNRIWDLRRTDSVMLLKGHSNASKHFVRARYGPDDKTVISGSDDGRIYCWDAITGKVIDKLKAHPMGVFDVVWSSHAHMFASCGNDNKVLLWEPTLVQSKNDDDNNTDSH</sequence>
<keyword evidence="5" id="KW-1185">Reference proteome</keyword>
<evidence type="ECO:0000256" key="1">
    <source>
        <dbReference type="ARBA" id="ARBA00022574"/>
    </source>
</evidence>
<feature type="repeat" description="WD" evidence="3">
    <location>
        <begin position="485"/>
        <end position="517"/>
    </location>
</feature>
<dbReference type="InterPro" id="IPR019775">
    <property type="entry name" value="WD40_repeat_CS"/>
</dbReference>
<dbReference type="InterPro" id="IPR036322">
    <property type="entry name" value="WD40_repeat_dom_sf"/>
</dbReference>
<dbReference type="InterPro" id="IPR020472">
    <property type="entry name" value="WD40_PAC1"/>
</dbReference>
<dbReference type="EMBL" id="JAPFFF010000001">
    <property type="protein sequence ID" value="KAK8899617.1"/>
    <property type="molecule type" value="Genomic_DNA"/>
</dbReference>
<evidence type="ECO:0000313" key="5">
    <source>
        <dbReference type="Proteomes" id="UP001470230"/>
    </source>
</evidence>
<proteinExistence type="predicted"/>
<dbReference type="Proteomes" id="UP001470230">
    <property type="component" value="Unassembled WGS sequence"/>
</dbReference>
<keyword evidence="2" id="KW-0677">Repeat</keyword>
<evidence type="ECO:0000256" key="2">
    <source>
        <dbReference type="ARBA" id="ARBA00022737"/>
    </source>
</evidence>
<dbReference type="SUPFAM" id="SSF50978">
    <property type="entry name" value="WD40 repeat-like"/>
    <property type="match status" value="1"/>
</dbReference>
<feature type="repeat" description="WD" evidence="3">
    <location>
        <begin position="314"/>
        <end position="346"/>
    </location>
</feature>
<feature type="repeat" description="WD" evidence="3">
    <location>
        <begin position="274"/>
        <end position="313"/>
    </location>
</feature>
<dbReference type="Pfam" id="PF00400">
    <property type="entry name" value="WD40"/>
    <property type="match status" value="6"/>
</dbReference>
<accession>A0ABR2L8D5</accession>
<keyword evidence="1 3" id="KW-0853">WD repeat</keyword>
<evidence type="ECO:0008006" key="6">
    <source>
        <dbReference type="Google" id="ProtNLM"/>
    </source>
</evidence>
<dbReference type="InterPro" id="IPR001680">
    <property type="entry name" value="WD40_rpt"/>
</dbReference>
<dbReference type="PROSITE" id="PS50294">
    <property type="entry name" value="WD_REPEATS_REGION"/>
    <property type="match status" value="4"/>
</dbReference>